<comment type="caution">
    <text evidence="1">The sequence shown here is derived from an EMBL/GenBank/DDBJ whole genome shotgun (WGS) entry which is preliminary data.</text>
</comment>
<dbReference type="Proteomes" id="UP001312865">
    <property type="component" value="Unassembled WGS sequence"/>
</dbReference>
<protein>
    <submittedName>
        <fullName evidence="1">EcsC family protein</fullName>
    </submittedName>
</protein>
<dbReference type="Pfam" id="PF12787">
    <property type="entry name" value="EcsC"/>
    <property type="match status" value="1"/>
</dbReference>
<dbReference type="EMBL" id="JBBAXC010000003">
    <property type="protein sequence ID" value="MEI5906456.1"/>
    <property type="molecule type" value="Genomic_DNA"/>
</dbReference>
<proteinExistence type="predicted"/>
<dbReference type="InterPro" id="IPR024787">
    <property type="entry name" value="EcsC"/>
</dbReference>
<dbReference type="PANTHER" id="PTHR41260">
    <property type="entry name" value="PROTEIN ECSC"/>
    <property type="match status" value="1"/>
</dbReference>
<evidence type="ECO:0000313" key="1">
    <source>
        <dbReference type="EMBL" id="MEI5906456.1"/>
    </source>
</evidence>
<evidence type="ECO:0000313" key="2">
    <source>
        <dbReference type="Proteomes" id="UP001312865"/>
    </source>
</evidence>
<name>A0ABU8HAW1_9BACI</name>
<gene>
    <name evidence="1" type="ORF">WAK64_05230</name>
</gene>
<accession>A0ABU8HAW1</accession>
<dbReference type="PANTHER" id="PTHR41260:SF1">
    <property type="entry name" value="PROTEIN ECSC"/>
    <property type="match status" value="1"/>
</dbReference>
<organism evidence="1 2">
    <name type="scientific">Bacillus spongiae</name>
    <dbReference type="NCBI Taxonomy" id="2683610"/>
    <lineage>
        <taxon>Bacteria</taxon>
        <taxon>Bacillati</taxon>
        <taxon>Bacillota</taxon>
        <taxon>Bacilli</taxon>
        <taxon>Bacillales</taxon>
        <taxon>Bacillaceae</taxon>
        <taxon>Bacillus</taxon>
    </lineage>
</organism>
<sequence>MHSHFDEKAKLETISWKKRMVKRPGMLSRYSKKVQTSIHKAIPERAQSFVTESIKKMVEVTLFSSEFMTKPIEGNVQSLEEKERQILTALKKYQKTATLEGAGTGAGGVLLGLADFPLLLAIKMKFLFHVSAIHGFSYKSFEERLFLLFVFQLAFSNGERRLNTLQIIENWDDRKEEIVSMDWKVFQQEYRDHIDLVKMFQMLPGFGAVVGAYANYKLLDELGEAAIHSFRLRYFQAE</sequence>
<keyword evidence="2" id="KW-1185">Reference proteome</keyword>
<reference evidence="1 2" key="1">
    <citation type="journal article" date="2018" name="J. Microbiol.">
        <title>Bacillus spongiae sp. nov., isolated from sponge of Jeju Island.</title>
        <authorList>
            <person name="Lee G.E."/>
            <person name="Im W.T."/>
            <person name="Park J.S."/>
        </authorList>
    </citation>
    <scope>NUCLEOTIDE SEQUENCE [LARGE SCALE GENOMIC DNA]</scope>
    <source>
        <strain evidence="1 2">135PIL107-10</strain>
    </source>
</reference>
<dbReference type="RefSeq" id="WP_336585888.1">
    <property type="nucleotide sequence ID" value="NZ_JBBAXC010000003.1"/>
</dbReference>